<reference evidence="2 3" key="1">
    <citation type="submission" date="2019-06" db="EMBL/GenBank/DDBJ databases">
        <title>Genome Sequence of the Brown Rot Fungal Pathogen Monilinia laxa.</title>
        <authorList>
            <person name="De Miccolis Angelini R.M."/>
            <person name="Landi L."/>
            <person name="Abate D."/>
            <person name="Pollastro S."/>
            <person name="Romanazzi G."/>
            <person name="Faretra F."/>
        </authorList>
    </citation>
    <scope>NUCLEOTIDE SEQUENCE [LARGE SCALE GENOMIC DNA]</scope>
    <source>
        <strain evidence="2 3">Mlax316</strain>
    </source>
</reference>
<comment type="caution">
    <text evidence="2">The sequence shown here is derived from an EMBL/GenBank/DDBJ whole genome shotgun (WGS) entry which is preliminary data.</text>
</comment>
<protein>
    <submittedName>
        <fullName evidence="2">Uncharacterized protein</fullName>
    </submittedName>
</protein>
<dbReference type="Proteomes" id="UP000326757">
    <property type="component" value="Unassembled WGS sequence"/>
</dbReference>
<proteinExistence type="predicted"/>
<accession>A0A5N6JWX8</accession>
<evidence type="ECO:0000313" key="2">
    <source>
        <dbReference type="EMBL" id="KAB8293370.1"/>
    </source>
</evidence>
<evidence type="ECO:0000256" key="1">
    <source>
        <dbReference type="SAM" id="Phobius"/>
    </source>
</evidence>
<dbReference type="OrthoDB" id="3544577at2759"/>
<keyword evidence="1" id="KW-0472">Membrane</keyword>
<keyword evidence="1" id="KW-1133">Transmembrane helix</keyword>
<dbReference type="AlphaFoldDB" id="A0A5N6JWX8"/>
<keyword evidence="3" id="KW-1185">Reference proteome</keyword>
<gene>
    <name evidence="2" type="ORF">EYC80_007691</name>
</gene>
<sequence>MYIHLRHTLGSLGTQTTTFTRRAESAPTSIGNQGFWQVQFNFWGTILAFLAALGIITGLLTWCLVCRGKRIQKRLARAKEKEREEMSRNVERAVGNDWVHSASNDAPPRIPPSNFGAARDSYVRKSIISHPSPYMSRADEDQKDDFERDQYGYNANWGMDKEMGIEMGTGLHTPVPSYHSRDDEKEEIVSELSGDIPIRGDVPICGDIPIRGSVYSKSDAVDDGAKDGQKEAWHRIEANGTAYMGRERGHSAYMEEKDIRSV</sequence>
<keyword evidence="1" id="KW-0812">Transmembrane</keyword>
<organism evidence="2 3">
    <name type="scientific">Monilinia laxa</name>
    <name type="common">Brown rot fungus</name>
    <name type="synonym">Sclerotinia laxa</name>
    <dbReference type="NCBI Taxonomy" id="61186"/>
    <lineage>
        <taxon>Eukaryota</taxon>
        <taxon>Fungi</taxon>
        <taxon>Dikarya</taxon>
        <taxon>Ascomycota</taxon>
        <taxon>Pezizomycotina</taxon>
        <taxon>Leotiomycetes</taxon>
        <taxon>Helotiales</taxon>
        <taxon>Sclerotiniaceae</taxon>
        <taxon>Monilinia</taxon>
    </lineage>
</organism>
<evidence type="ECO:0000313" key="3">
    <source>
        <dbReference type="Proteomes" id="UP000326757"/>
    </source>
</evidence>
<name>A0A5N6JWX8_MONLA</name>
<dbReference type="EMBL" id="VIGI01000012">
    <property type="protein sequence ID" value="KAB8293370.1"/>
    <property type="molecule type" value="Genomic_DNA"/>
</dbReference>
<feature type="transmembrane region" description="Helical" evidence="1">
    <location>
        <begin position="42"/>
        <end position="65"/>
    </location>
</feature>